<dbReference type="OrthoDB" id="2654428at2"/>
<keyword evidence="2" id="KW-1185">Reference proteome</keyword>
<dbReference type="Proteomes" id="UP000076796">
    <property type="component" value="Unassembled WGS sequence"/>
</dbReference>
<sequence>MWNVTLLMVGLLIYSGGGGVVSEPQPQPQHTAGISQAPIILAASDVGQAHISDNSVESYGTLNGISLTDSKKDVIRKLGTPARTEQEDLSGITKLHYKDMEVGVRNGYTEYVHVKPSADSFQVEDQSIGMTTERVRASLGKPYFKAEDGDVYLENQNALKVYVDRDTGQIEGIDLFFDYSQ</sequence>
<proteinExistence type="predicted"/>
<dbReference type="AlphaFoldDB" id="A0A163HCH8"/>
<evidence type="ECO:0000313" key="1">
    <source>
        <dbReference type="EMBL" id="KZS45420.1"/>
    </source>
</evidence>
<reference evidence="1" key="1">
    <citation type="journal article" date="2016" name="Genome Announc.">
        <title>Draft genomes of two strains of Paenibacillus glucanolyticus with capability to degrade lignocellulose.</title>
        <authorList>
            <person name="Mathews S.L."/>
            <person name="Pawlak J."/>
            <person name="Grunden A.M."/>
        </authorList>
    </citation>
    <scope>NUCLEOTIDE SEQUENCE [LARGE SCALE GENOMIC DNA]</scope>
    <source>
        <strain evidence="1">SLM1</strain>
    </source>
</reference>
<gene>
    <name evidence="1" type="ORF">AWU65_05535</name>
</gene>
<evidence type="ECO:0000313" key="2">
    <source>
        <dbReference type="Proteomes" id="UP000076796"/>
    </source>
</evidence>
<dbReference type="GeneID" id="97553308"/>
<name>A0A163HCH8_9BACL</name>
<dbReference type="RefSeq" id="WP_063477776.1">
    <property type="nucleotide sequence ID" value="NZ_CP147845.1"/>
</dbReference>
<comment type="caution">
    <text evidence="1">The sequence shown here is derived from an EMBL/GenBank/DDBJ whole genome shotgun (WGS) entry which is preliminary data.</text>
</comment>
<dbReference type="STRING" id="59843.A3958_05530"/>
<organism evidence="1 2">
    <name type="scientific">Paenibacillus glucanolyticus</name>
    <dbReference type="NCBI Taxonomy" id="59843"/>
    <lineage>
        <taxon>Bacteria</taxon>
        <taxon>Bacillati</taxon>
        <taxon>Bacillota</taxon>
        <taxon>Bacilli</taxon>
        <taxon>Bacillales</taxon>
        <taxon>Paenibacillaceae</taxon>
        <taxon>Paenibacillus</taxon>
    </lineage>
</organism>
<dbReference type="EMBL" id="LWMH01000001">
    <property type="protein sequence ID" value="KZS45420.1"/>
    <property type="molecule type" value="Genomic_DNA"/>
</dbReference>
<accession>A0A163HCH8</accession>
<protein>
    <submittedName>
        <fullName evidence="1">Uncharacterized protein</fullName>
    </submittedName>
</protein>